<dbReference type="KEGG" id="vg:37616622"/>
<name>Q91CZ8_9VIRU</name>
<dbReference type="RefSeq" id="YP_009505719.1">
    <property type="nucleotide sequence ID" value="NC_038340.1"/>
</dbReference>
<keyword evidence="5" id="KW-1185">Reference proteome</keyword>
<dbReference type="InterPro" id="IPR008474">
    <property type="entry name" value="DUF755"/>
</dbReference>
<dbReference type="GeneID" id="37616622"/>
<feature type="region of interest" description="Disordered" evidence="1">
    <location>
        <begin position="50"/>
        <end position="107"/>
    </location>
</feature>
<dbReference type="OrthoDB" id="27758at10239"/>
<feature type="compositionally biased region" description="Basic and acidic residues" evidence="1">
    <location>
        <begin position="285"/>
        <end position="294"/>
    </location>
</feature>
<reference evidence="4 5" key="1">
    <citation type="journal article" date="2001" name="Virology">
        <title>Heterogeneous distribution of TT virus of distinct genotypes in multiple tissues from infected humans.</title>
        <authorList>
            <person name="Okamoto H."/>
            <person name="Nishizawa T."/>
            <person name="Takahashi M."/>
            <person name="Asabe S."/>
            <person name="Tsuda F."/>
            <person name="Yoshikawa A."/>
        </authorList>
    </citation>
    <scope>NUCLEOTIDE SEQUENCE [LARGE SCALE GENOMIC DNA]</scope>
</reference>
<dbReference type="Pfam" id="PF02957">
    <property type="entry name" value="TT_ORF2-like"/>
    <property type="match status" value="1"/>
</dbReference>
<dbReference type="Proteomes" id="UP000232833">
    <property type="component" value="Segment"/>
</dbReference>
<evidence type="ECO:0000256" key="1">
    <source>
        <dbReference type="SAM" id="MobiDB-lite"/>
    </source>
</evidence>
<evidence type="ECO:0000259" key="2">
    <source>
        <dbReference type="Pfam" id="PF02957"/>
    </source>
</evidence>
<evidence type="ECO:0000313" key="5">
    <source>
        <dbReference type="Proteomes" id="UP000232833"/>
    </source>
</evidence>
<protein>
    <submittedName>
        <fullName evidence="4">ORF4, ORF3, ORF2, ORF1 genes, clone: SAa-10</fullName>
    </submittedName>
</protein>
<proteinExistence type="predicted"/>
<feature type="domain" description="Hepatitis TT virus Orf2/Gyrovirus Vp2 N-terminal" evidence="2">
    <location>
        <begin position="13"/>
        <end position="62"/>
    </location>
</feature>
<evidence type="ECO:0000259" key="3">
    <source>
        <dbReference type="Pfam" id="PF05501"/>
    </source>
</evidence>
<feature type="compositionally biased region" description="Low complexity" evidence="1">
    <location>
        <begin position="236"/>
        <end position="261"/>
    </location>
</feature>
<organism evidence="4 5">
    <name type="scientific">Torque teno virus 20</name>
    <dbReference type="NCBI Taxonomy" id="687359"/>
    <lineage>
        <taxon>Viruses</taxon>
        <taxon>Monodnaviria</taxon>
        <taxon>Shotokuvirae</taxon>
        <taxon>Commensaviricota</taxon>
        <taxon>Cardeaviricetes</taxon>
        <taxon>Sanitavirales</taxon>
        <taxon>Anelloviridae</taxon>
        <taxon>Alphatorquevirus</taxon>
        <taxon>Alphatorquevirus homin20</taxon>
    </lineage>
</organism>
<dbReference type="InterPro" id="IPR004118">
    <property type="entry name" value="HEV_TT_vir_Orf2/Gyrovir_Vp2_N"/>
</dbReference>
<dbReference type="Pfam" id="PF05501">
    <property type="entry name" value="DUF755"/>
    <property type="match status" value="1"/>
</dbReference>
<sequence>MSLWRPPMRHVPSRERDWVEAAFRAHAAFCGCTNPVIHFTSVLARFNLQGGPQTPPDDPPEGAPVLGALPAPSPRRHTRSENPGPQQWPTGGAAAAGRGDGDGGAADAADEYRAEDIDDLFAAIERDTQPSKIPARTDKTPIPIDTLEMYKLQTRLPWGLDTPSTSGTGDVGGLVTKLSKECSRNRSILNSIQSLQRDLDCSPQQKQKERKSKKKAPLQRKKAPLSRKKRRRHNYSESSSESSSATSESYESSSSTSSTKSSKPRRGSTSIPYYSSSGKQGVFVPRERGKARSY</sequence>
<feature type="compositionally biased region" description="Basic residues" evidence="1">
    <location>
        <begin position="208"/>
        <end position="233"/>
    </location>
</feature>
<feature type="region of interest" description="Disordered" evidence="1">
    <location>
        <begin position="197"/>
        <end position="294"/>
    </location>
</feature>
<evidence type="ECO:0000313" key="4">
    <source>
        <dbReference type="EMBL" id="BAB69906.1"/>
    </source>
</evidence>
<feature type="domain" description="DUF755" evidence="3">
    <location>
        <begin position="138"/>
        <end position="258"/>
    </location>
</feature>
<accession>Q91CZ8</accession>
<dbReference type="EMBL" id="AB060594">
    <property type="protein sequence ID" value="BAB69906.1"/>
    <property type="molecule type" value="Genomic_DNA"/>
</dbReference>